<feature type="domain" description="Transposase IS4-like" evidence="1">
    <location>
        <begin position="4"/>
        <end position="108"/>
    </location>
</feature>
<proteinExistence type="predicted"/>
<dbReference type="Proteomes" id="UP000234562">
    <property type="component" value="Chromosome"/>
</dbReference>
<dbReference type="Pfam" id="PF01609">
    <property type="entry name" value="DDE_Tnp_1"/>
    <property type="match status" value="1"/>
</dbReference>
<name>A0AAU8XWQ6_LACHE</name>
<protein>
    <submittedName>
        <fullName evidence="2">Transposase</fullName>
    </submittedName>
</protein>
<dbReference type="GO" id="GO:0004803">
    <property type="term" value="F:transposase activity"/>
    <property type="evidence" value="ECO:0007669"/>
    <property type="project" value="InterPro"/>
</dbReference>
<dbReference type="SUPFAM" id="SSF53098">
    <property type="entry name" value="Ribonuclease H-like"/>
    <property type="match status" value="1"/>
</dbReference>
<sequence>MRLRLYTKYRPKKDYQYSCLVVAHVGNRTFKLRLVFVSNRARQDDYLVLATTQLSLQPQEIIQLYARRWQIENYFKVAKQYLRLDKSQIQSYDGLCGHLALVMTVYSLLAWQERQNKDERTIGDLFYIMNEAMPDIELSQALVWLLNSLKEIITHEFYARKGRIIQMMNRFFSFLPKRLVSLLTVK</sequence>
<reference evidence="3" key="1">
    <citation type="submission" date="2016-05" db="EMBL/GenBank/DDBJ databases">
        <title>Genome sequence of Lactobacillus helveticus FAM8105.</title>
        <authorList>
            <person name="Ahrens C."/>
            <person name="Schmid M."/>
        </authorList>
    </citation>
    <scope>NUCLEOTIDE SEQUENCE [LARGE SCALE GENOMIC DNA]</scope>
    <source>
        <strain evidence="3">FAM8105</strain>
    </source>
</reference>
<dbReference type="Gene3D" id="3.90.350.10">
    <property type="entry name" value="Transposase Inhibitor Protein From Tn5, Chain A, domain 1"/>
    <property type="match status" value="1"/>
</dbReference>
<dbReference type="AlphaFoldDB" id="A0AAU8XWQ6"/>
<evidence type="ECO:0000259" key="1">
    <source>
        <dbReference type="Pfam" id="PF01609"/>
    </source>
</evidence>
<dbReference type="InterPro" id="IPR012337">
    <property type="entry name" value="RNaseH-like_sf"/>
</dbReference>
<dbReference type="GO" id="GO:0003677">
    <property type="term" value="F:DNA binding"/>
    <property type="evidence" value="ECO:0007669"/>
    <property type="project" value="InterPro"/>
</dbReference>
<organism evidence="2 3">
    <name type="scientific">Lactobacillus helveticus</name>
    <name type="common">Lactobacillus suntoryeus</name>
    <dbReference type="NCBI Taxonomy" id="1587"/>
    <lineage>
        <taxon>Bacteria</taxon>
        <taxon>Bacillati</taxon>
        <taxon>Bacillota</taxon>
        <taxon>Bacilli</taxon>
        <taxon>Lactobacillales</taxon>
        <taxon>Lactobacillaceae</taxon>
        <taxon>Lactobacillus</taxon>
    </lineage>
</organism>
<dbReference type="EMBL" id="CP015496">
    <property type="protein sequence ID" value="AUI75207.1"/>
    <property type="molecule type" value="Genomic_DNA"/>
</dbReference>
<accession>A0AAU8XWQ6</accession>
<evidence type="ECO:0000313" key="2">
    <source>
        <dbReference type="EMBL" id="AUI75207.1"/>
    </source>
</evidence>
<dbReference type="GO" id="GO:0006313">
    <property type="term" value="P:DNA transposition"/>
    <property type="evidence" value="ECO:0007669"/>
    <property type="project" value="InterPro"/>
</dbReference>
<evidence type="ECO:0000313" key="3">
    <source>
        <dbReference type="Proteomes" id="UP000234562"/>
    </source>
</evidence>
<gene>
    <name evidence="2" type="ORF">Lh8105_00275</name>
</gene>
<dbReference type="InterPro" id="IPR002559">
    <property type="entry name" value="Transposase_11"/>
</dbReference>